<keyword evidence="1" id="KW-0732">Signal</keyword>
<dbReference type="AlphaFoldDB" id="A0A437JZM1"/>
<name>A0A437JZM1_9BURK</name>
<dbReference type="InterPro" id="IPR053728">
    <property type="entry name" value="Alginate_Permeability_Chnl"/>
</dbReference>
<dbReference type="InterPro" id="IPR025388">
    <property type="entry name" value="Alginate_export_dom"/>
</dbReference>
<gene>
    <name evidence="3" type="ORF">ENE75_00990</name>
</gene>
<organism evidence="3 4">
    <name type="scientific">Rubrivivax albus</name>
    <dbReference type="NCBI Taxonomy" id="2499835"/>
    <lineage>
        <taxon>Bacteria</taxon>
        <taxon>Pseudomonadati</taxon>
        <taxon>Pseudomonadota</taxon>
        <taxon>Betaproteobacteria</taxon>
        <taxon>Burkholderiales</taxon>
        <taxon>Sphaerotilaceae</taxon>
        <taxon>Rubrivivax</taxon>
    </lineage>
</organism>
<protein>
    <recommendedName>
        <fullName evidence="2">Alginate export domain-containing protein</fullName>
    </recommendedName>
</protein>
<dbReference type="OrthoDB" id="7869509at2"/>
<dbReference type="Gene3D" id="2.40.160.100">
    <property type="match status" value="1"/>
</dbReference>
<keyword evidence="4" id="KW-1185">Reference proteome</keyword>
<dbReference type="Proteomes" id="UP000288178">
    <property type="component" value="Unassembled WGS sequence"/>
</dbReference>
<evidence type="ECO:0000313" key="3">
    <source>
        <dbReference type="EMBL" id="RVT53509.1"/>
    </source>
</evidence>
<feature type="chain" id="PRO_5019333918" description="Alginate export domain-containing protein" evidence="1">
    <location>
        <begin position="22"/>
        <end position="464"/>
    </location>
</feature>
<evidence type="ECO:0000256" key="1">
    <source>
        <dbReference type="SAM" id="SignalP"/>
    </source>
</evidence>
<evidence type="ECO:0000259" key="2">
    <source>
        <dbReference type="Pfam" id="PF13372"/>
    </source>
</evidence>
<feature type="signal peptide" evidence="1">
    <location>
        <begin position="1"/>
        <end position="21"/>
    </location>
</feature>
<sequence>MRRLKTWLVAAAVGGAAGAFAAGAFAAGAFAAGDPPVARGDRTRSAAPISGQWRGADYSWHFGYELTLGQRRNLDLDDTRDRDRRLRDQEATAALALRWSPTLDAALELKAVSERRRRPGTLQVRDGLQRGEMWLRVGAPADGLSLQAGRVPWVETRGWWWDDDLDGLRLHWQGSDGSATLGLARELAASDSADGGIAPEQRGVTRVFAQAGRTLGGLHLDLFWLHQTDTSGQPAAGTSVSDDRQDSTDLDADWLGLRVGANGRFGDGGHRLAMWADFAWLSGQAQVTGFDGAVAGATASRRQRGHAVDLGLQWRSPWPGSPGLVLAWARGSDGFRQTGLQENKQRWLGVKRFSRYGELLDPELANLQVLSIAAGLRPTRRSSVDLVWHRYALAQADQPLVDSRLSATPDGHHRDLGQAWDLLLAWREWEHASLTLTLSRFAPGPAFAPRDAARGVELGLDLAF</sequence>
<reference evidence="3 4" key="1">
    <citation type="submission" date="2019-01" db="EMBL/GenBank/DDBJ databases">
        <authorList>
            <person name="Chen W.-M."/>
        </authorList>
    </citation>
    <scope>NUCLEOTIDE SEQUENCE [LARGE SCALE GENOMIC DNA]</scope>
    <source>
        <strain evidence="3 4">ICH-3</strain>
    </source>
</reference>
<comment type="caution">
    <text evidence="3">The sequence shown here is derived from an EMBL/GenBank/DDBJ whole genome shotgun (WGS) entry which is preliminary data.</text>
</comment>
<dbReference type="RefSeq" id="WP_128194728.1">
    <property type="nucleotide sequence ID" value="NZ_SACT01000001.1"/>
</dbReference>
<evidence type="ECO:0000313" key="4">
    <source>
        <dbReference type="Proteomes" id="UP000288178"/>
    </source>
</evidence>
<accession>A0A437JZM1</accession>
<proteinExistence type="predicted"/>
<feature type="domain" description="Alginate export" evidence="2">
    <location>
        <begin position="126"/>
        <end position="452"/>
    </location>
</feature>
<dbReference type="Pfam" id="PF13372">
    <property type="entry name" value="Alginate_exp"/>
    <property type="match status" value="1"/>
</dbReference>
<dbReference type="EMBL" id="SACT01000001">
    <property type="protein sequence ID" value="RVT53509.1"/>
    <property type="molecule type" value="Genomic_DNA"/>
</dbReference>